<evidence type="ECO:0000256" key="4">
    <source>
        <dbReference type="ARBA" id="ARBA00023163"/>
    </source>
</evidence>
<feature type="domain" description="HTH lysR-type" evidence="5">
    <location>
        <begin position="1"/>
        <end position="58"/>
    </location>
</feature>
<dbReference type="InterPro" id="IPR000847">
    <property type="entry name" value="LysR_HTH_N"/>
</dbReference>
<comment type="caution">
    <text evidence="6">The sequence shown here is derived from an EMBL/GenBank/DDBJ whole genome shotgun (WGS) entry which is preliminary data.</text>
</comment>
<keyword evidence="4" id="KW-0804">Transcription</keyword>
<proteinExistence type="inferred from homology"/>
<dbReference type="InterPro" id="IPR005119">
    <property type="entry name" value="LysR_subst-bd"/>
</dbReference>
<dbReference type="Pfam" id="PF03466">
    <property type="entry name" value="LysR_substrate"/>
    <property type="match status" value="1"/>
</dbReference>
<accession>A0A367U7F9</accession>
<dbReference type="EMBL" id="JPWA01000039">
    <property type="protein sequence ID" value="RCK04029.1"/>
    <property type="molecule type" value="Genomic_DNA"/>
</dbReference>
<dbReference type="Pfam" id="PF00126">
    <property type="entry name" value="HTH_1"/>
    <property type="match status" value="1"/>
</dbReference>
<dbReference type="PRINTS" id="PR00039">
    <property type="entry name" value="HTHLYSR"/>
</dbReference>
<dbReference type="Gene3D" id="1.10.10.10">
    <property type="entry name" value="Winged helix-like DNA-binding domain superfamily/Winged helix DNA-binding domain"/>
    <property type="match status" value="1"/>
</dbReference>
<dbReference type="PANTHER" id="PTHR30126:SF2">
    <property type="entry name" value="HTH-TYPE TRANSCRIPTIONAL REGULATOR YJIE"/>
    <property type="match status" value="1"/>
</dbReference>
<keyword evidence="3" id="KW-0238">DNA-binding</keyword>
<keyword evidence="7" id="KW-1185">Reference proteome</keyword>
<gene>
    <name evidence="6" type="ORF">TH5_22165</name>
</gene>
<evidence type="ECO:0000313" key="7">
    <source>
        <dbReference type="Proteomes" id="UP000252419"/>
    </source>
</evidence>
<dbReference type="PANTHER" id="PTHR30126">
    <property type="entry name" value="HTH-TYPE TRANSCRIPTIONAL REGULATOR"/>
    <property type="match status" value="1"/>
</dbReference>
<dbReference type="Proteomes" id="UP000252419">
    <property type="component" value="Unassembled WGS sequence"/>
</dbReference>
<dbReference type="AlphaFoldDB" id="A0A367U7F9"/>
<protein>
    <recommendedName>
        <fullName evidence="5">HTH lysR-type domain-containing protein</fullName>
    </recommendedName>
</protein>
<dbReference type="RefSeq" id="WP_114123634.1">
    <property type="nucleotide sequence ID" value="NZ_JPWA01000039.1"/>
</dbReference>
<comment type="similarity">
    <text evidence="1">Belongs to the LysR transcriptional regulatory family.</text>
</comment>
<dbReference type="Gene3D" id="3.40.190.10">
    <property type="entry name" value="Periplasmic binding protein-like II"/>
    <property type="match status" value="1"/>
</dbReference>
<dbReference type="SUPFAM" id="SSF46785">
    <property type="entry name" value="Winged helix' DNA-binding domain"/>
    <property type="match status" value="1"/>
</dbReference>
<evidence type="ECO:0000313" key="6">
    <source>
        <dbReference type="EMBL" id="RCK04029.1"/>
    </source>
</evidence>
<dbReference type="SUPFAM" id="SSF53850">
    <property type="entry name" value="Periplasmic binding protein-like II"/>
    <property type="match status" value="1"/>
</dbReference>
<dbReference type="CDD" id="cd05466">
    <property type="entry name" value="PBP2_LTTR_substrate"/>
    <property type="match status" value="1"/>
</dbReference>
<evidence type="ECO:0000259" key="5">
    <source>
        <dbReference type="PROSITE" id="PS50931"/>
    </source>
</evidence>
<reference evidence="6 7" key="1">
    <citation type="submission" date="2014-07" db="EMBL/GenBank/DDBJ databases">
        <title>Draft genome sequence of Thalassospira xianhensis P-4 (MCCC 1A02616).</title>
        <authorList>
            <person name="Lai Q."/>
            <person name="Shao Z."/>
        </authorList>
    </citation>
    <scope>NUCLEOTIDE SEQUENCE [LARGE SCALE GENOMIC DNA]</scope>
    <source>
        <strain evidence="6 7">MCCC 1A02616</strain>
    </source>
</reference>
<dbReference type="InterPro" id="IPR036390">
    <property type="entry name" value="WH_DNA-bd_sf"/>
</dbReference>
<dbReference type="GO" id="GO:0003700">
    <property type="term" value="F:DNA-binding transcription factor activity"/>
    <property type="evidence" value="ECO:0007669"/>
    <property type="project" value="InterPro"/>
</dbReference>
<sequence>MELRWLEDYLALAETLNFSRASEMRHITQPAFSRRIRALEDWVGTPLFSRTTHVVTLTPAGEYFRIHAEALARQSHQLRRDTHEIGQSTKSGLTFAATHALSFTFFPGWVRRFDDMLTMGTFNLVSDSLERCEQFMLRGDAQFLLCHYHPSMGSALDDTGFVRINIGQDILIPMSTPAPDGTAKWQPDHDTNIPWLAYSTQSGLGRIVAAEEAPKHAKLGSKAGFTSHLAATLLSMAKAGAGIAWLPRTLAASELEDGSLVTFGGPDLQIPVDICLFRPKARQKPLVEKFWENVLEKGLNASKE</sequence>
<organism evidence="6 7">
    <name type="scientific">Thalassospira xianhensis MCCC 1A02616</name>
    <dbReference type="NCBI Taxonomy" id="1177929"/>
    <lineage>
        <taxon>Bacteria</taxon>
        <taxon>Pseudomonadati</taxon>
        <taxon>Pseudomonadota</taxon>
        <taxon>Alphaproteobacteria</taxon>
        <taxon>Rhodospirillales</taxon>
        <taxon>Thalassospiraceae</taxon>
        <taxon>Thalassospira</taxon>
    </lineage>
</organism>
<dbReference type="InterPro" id="IPR036388">
    <property type="entry name" value="WH-like_DNA-bd_sf"/>
</dbReference>
<dbReference type="GO" id="GO:0000976">
    <property type="term" value="F:transcription cis-regulatory region binding"/>
    <property type="evidence" value="ECO:0007669"/>
    <property type="project" value="TreeGrafter"/>
</dbReference>
<evidence type="ECO:0000256" key="1">
    <source>
        <dbReference type="ARBA" id="ARBA00009437"/>
    </source>
</evidence>
<dbReference type="PROSITE" id="PS50931">
    <property type="entry name" value="HTH_LYSR"/>
    <property type="match status" value="1"/>
</dbReference>
<keyword evidence="2" id="KW-0805">Transcription regulation</keyword>
<name>A0A367U7F9_9PROT</name>
<evidence type="ECO:0000256" key="3">
    <source>
        <dbReference type="ARBA" id="ARBA00023125"/>
    </source>
</evidence>
<evidence type="ECO:0000256" key="2">
    <source>
        <dbReference type="ARBA" id="ARBA00023015"/>
    </source>
</evidence>